<dbReference type="EMBL" id="BAPV01000004">
    <property type="protein sequence ID" value="GBQ85117.1"/>
    <property type="molecule type" value="Genomic_DNA"/>
</dbReference>
<evidence type="ECO:0000259" key="3">
    <source>
        <dbReference type="Pfam" id="PF07584"/>
    </source>
</evidence>
<dbReference type="InterPro" id="IPR011933">
    <property type="entry name" value="Double_TM_dom"/>
</dbReference>
<sequence length="935" mass="99864">MIFLTPLALFGLVALPLLYWLVKATPPPPREQVYPSLEILRRLTSGRADTARSPLWLLILRLAAVALLVLGLAQPVWLGRSLTSGADRALVLVLDNGWAAVPHWQERLRAARSLAERHLRAGQDVTLLLSAPDPDGSMAAPFTTRDRARFEERLLALSPHSWPTDRARLASQLRNLDQTGAQSPAHDIVFLSDGVATGSDRALTSALAHRSNPVSDMRWTGCDTMLLAAQQDDHGVLSATVSALACAAPKASPVKPGALTLRVRAENGGTLGLFPLGAAPDKPTILPLPPLLRNRASRIVLERDTGPLPGPSAIALLDEGDHRHPVGLLTQGSQDTPLTGQGFFLAQAISGVGTLHRGTVPELLKQKLSVLIATDGTLADETTRHLVADWVRQGGVLIRFAGPVLASDPQAALHDMARTLLPVPLINGMRQLGGPMSWGKPQILSAFAEHSPFEGLTLPKEVTVTRQVLAEPTPELGSHVWARLSDGTPLVTASAFGQGELVLFHVTGTADWSSLPLSGLFPEMLERLVDRSAGQQDPAVLRTLVPFAMLDAQGNLVPPPEAARPIAVEALGHTAPDVQHPPGTYGPHLASKAFNLGNALPPISDEPMLGKALTPDRVSPDHVLAPWLLGAALLLLLADCLIALWLRGLIGRLTVIGFLIGATLLPVPHASAQAGTAPHAQPSGEDDETPPHQNGVTHGIVPGAALETRLGYILTGHDDIDQASREGLQGLSNYASDRSSAVMGHPDGLTPGKDDLAYYPLIYWPITEDVQEDPKRSVALNSFMAHGGILMLDTQGVGSDLSTRDEGQTRAALKRATSGLVVPPLSKLDDHHVLAHSFYLLHDFPGRVQGLPVWVARSGDDSNDDVSPIIIGAGDWAHAWAMDAQGNTPYAVIPGGDEQRTQAYRFGVNLLLYALTGNYKADQMRVPELLKRMEQ</sequence>
<keyword evidence="6" id="KW-1185">Reference proteome</keyword>
<gene>
    <name evidence="5" type="ORF">AA0535_0677</name>
</gene>
<dbReference type="Gene3D" id="3.40.50.880">
    <property type="match status" value="1"/>
</dbReference>
<dbReference type="Pfam" id="PF13709">
    <property type="entry name" value="DUF4159"/>
    <property type="match status" value="1"/>
</dbReference>
<feature type="transmembrane region" description="Helical" evidence="2">
    <location>
        <begin position="55"/>
        <end position="78"/>
    </location>
</feature>
<dbReference type="InterPro" id="IPR025297">
    <property type="entry name" value="DUF4159"/>
</dbReference>
<dbReference type="RefSeq" id="WP_264814508.1">
    <property type="nucleotide sequence ID" value="NZ_BAPV01000004.1"/>
</dbReference>
<feature type="domain" description="DUF4159" evidence="4">
    <location>
        <begin position="709"/>
        <end position="915"/>
    </location>
</feature>
<dbReference type="PANTHER" id="PTHR37464:SF1">
    <property type="entry name" value="BLL2463 PROTEIN"/>
    <property type="match status" value="1"/>
</dbReference>
<evidence type="ECO:0000256" key="2">
    <source>
        <dbReference type="SAM" id="Phobius"/>
    </source>
</evidence>
<dbReference type="Pfam" id="PF07584">
    <property type="entry name" value="BatA"/>
    <property type="match status" value="1"/>
</dbReference>
<dbReference type="PANTHER" id="PTHR37464">
    <property type="entry name" value="BLL2463 PROTEIN"/>
    <property type="match status" value="1"/>
</dbReference>
<comment type="caution">
    <text evidence="5">The sequence shown here is derived from an EMBL/GenBank/DDBJ whole genome shotgun (WGS) entry which is preliminary data.</text>
</comment>
<dbReference type="InterPro" id="IPR029062">
    <property type="entry name" value="Class_I_gatase-like"/>
</dbReference>
<evidence type="ECO:0008006" key="7">
    <source>
        <dbReference type="Google" id="ProtNLM"/>
    </source>
</evidence>
<dbReference type="Gene3D" id="3.40.50.12140">
    <property type="entry name" value="Domain of unknown function DUF4159"/>
    <property type="match status" value="1"/>
</dbReference>
<evidence type="ECO:0000313" key="6">
    <source>
        <dbReference type="Proteomes" id="UP001062776"/>
    </source>
</evidence>
<feature type="region of interest" description="Disordered" evidence="1">
    <location>
        <begin position="673"/>
        <end position="697"/>
    </location>
</feature>
<proteinExistence type="predicted"/>
<evidence type="ECO:0000313" key="5">
    <source>
        <dbReference type="EMBL" id="GBQ85117.1"/>
    </source>
</evidence>
<keyword evidence="2" id="KW-1133">Transmembrane helix</keyword>
<keyword evidence="2" id="KW-0472">Membrane</keyword>
<feature type="domain" description="Aerotolerance regulator N-terminal" evidence="3">
    <location>
        <begin position="1"/>
        <end position="75"/>
    </location>
</feature>
<keyword evidence="2" id="KW-0812">Transmembrane</keyword>
<name>A0ABQ0PZ08_9PROT</name>
<evidence type="ECO:0000256" key="1">
    <source>
        <dbReference type="SAM" id="MobiDB-lite"/>
    </source>
</evidence>
<dbReference type="Proteomes" id="UP001062776">
    <property type="component" value="Unassembled WGS sequence"/>
</dbReference>
<evidence type="ECO:0000259" key="4">
    <source>
        <dbReference type="Pfam" id="PF13709"/>
    </source>
</evidence>
<dbReference type="InterPro" id="IPR024163">
    <property type="entry name" value="Aerotolerance_reg_N"/>
</dbReference>
<reference evidence="5" key="1">
    <citation type="submission" date="2013-04" db="EMBL/GenBank/DDBJ databases">
        <title>The genome sequencing project of 58 acetic acid bacteria.</title>
        <authorList>
            <person name="Okamoto-Kainuma A."/>
            <person name="Ishikawa M."/>
            <person name="Umino S."/>
            <person name="Koizumi Y."/>
            <person name="Shiwa Y."/>
            <person name="Yoshikawa H."/>
            <person name="Matsutani M."/>
            <person name="Matsushita K."/>
        </authorList>
    </citation>
    <scope>NUCLEOTIDE SEQUENCE</scope>
    <source>
        <strain evidence="5">NRIC 0535</strain>
    </source>
</reference>
<protein>
    <recommendedName>
        <fullName evidence="7">DUF4159 domain-containing protein</fullName>
    </recommendedName>
</protein>
<organism evidence="5 6">
    <name type="scientific">Asaia krungthepensis NRIC 0535</name>
    <dbReference type="NCBI Taxonomy" id="1307925"/>
    <lineage>
        <taxon>Bacteria</taxon>
        <taxon>Pseudomonadati</taxon>
        <taxon>Pseudomonadota</taxon>
        <taxon>Alphaproteobacteria</taxon>
        <taxon>Acetobacterales</taxon>
        <taxon>Acetobacteraceae</taxon>
        <taxon>Asaia</taxon>
    </lineage>
</organism>
<feature type="transmembrane region" description="Helical" evidence="2">
    <location>
        <begin position="627"/>
        <end position="646"/>
    </location>
</feature>
<accession>A0ABQ0PZ08</accession>
<dbReference type="CDD" id="cd03143">
    <property type="entry name" value="A4_beta-galactosidase_middle_domain"/>
    <property type="match status" value="1"/>
</dbReference>
<dbReference type="NCBIfam" id="TIGR02226">
    <property type="entry name" value="two_anch"/>
    <property type="match status" value="1"/>
</dbReference>